<dbReference type="Proteomes" id="UP001642464">
    <property type="component" value="Unassembled WGS sequence"/>
</dbReference>
<keyword evidence="2" id="KW-0472">Membrane</keyword>
<evidence type="ECO:0000313" key="3">
    <source>
        <dbReference type="EMBL" id="CAK9075199.1"/>
    </source>
</evidence>
<proteinExistence type="predicted"/>
<comment type="caution">
    <text evidence="3">The sequence shown here is derived from an EMBL/GenBank/DDBJ whole genome shotgun (WGS) entry which is preliminary data.</text>
</comment>
<feature type="transmembrane region" description="Helical" evidence="2">
    <location>
        <begin position="86"/>
        <end position="108"/>
    </location>
</feature>
<accession>A0ABP0PJH6</accession>
<name>A0ABP0PJH6_9DINO</name>
<evidence type="ECO:0000256" key="1">
    <source>
        <dbReference type="SAM" id="MobiDB-lite"/>
    </source>
</evidence>
<feature type="transmembrane region" description="Helical" evidence="2">
    <location>
        <begin position="193"/>
        <end position="219"/>
    </location>
</feature>
<keyword evidence="2" id="KW-0812">Transmembrane</keyword>
<sequence>MLRVICSLRFGSVAIGLRYRDGPTHSERRTGETHGSRGTRRDPRSKRPDMNPLVAVGPDGQVRMNQDALKRAKAENKVKCARYLRFAFFAHVTLLIIVNIVVWLIYAMLRSKDRGGTYKWPLWVTFGSIVLIIAHLLSMLPYAVCRANSNCPRWVWVVLLNLALVNVVAWAVYATTESQACPVGVNCEYLWPAWVSGSTALVALVVSLLPCICGALFGIHDDVGDSELEEAFYESESE</sequence>
<keyword evidence="2" id="KW-1133">Transmembrane helix</keyword>
<keyword evidence="4" id="KW-1185">Reference proteome</keyword>
<organism evidence="3 4">
    <name type="scientific">Durusdinium trenchii</name>
    <dbReference type="NCBI Taxonomy" id="1381693"/>
    <lineage>
        <taxon>Eukaryota</taxon>
        <taxon>Sar</taxon>
        <taxon>Alveolata</taxon>
        <taxon>Dinophyceae</taxon>
        <taxon>Suessiales</taxon>
        <taxon>Symbiodiniaceae</taxon>
        <taxon>Durusdinium</taxon>
    </lineage>
</organism>
<evidence type="ECO:0000256" key="2">
    <source>
        <dbReference type="SAM" id="Phobius"/>
    </source>
</evidence>
<feature type="transmembrane region" description="Helical" evidence="2">
    <location>
        <begin position="154"/>
        <end position="173"/>
    </location>
</feature>
<feature type="region of interest" description="Disordered" evidence="1">
    <location>
        <begin position="21"/>
        <end position="53"/>
    </location>
</feature>
<reference evidence="3 4" key="1">
    <citation type="submission" date="2024-02" db="EMBL/GenBank/DDBJ databases">
        <authorList>
            <person name="Chen Y."/>
            <person name="Shah S."/>
            <person name="Dougan E. K."/>
            <person name="Thang M."/>
            <person name="Chan C."/>
        </authorList>
    </citation>
    <scope>NUCLEOTIDE SEQUENCE [LARGE SCALE GENOMIC DNA]</scope>
</reference>
<evidence type="ECO:0000313" key="4">
    <source>
        <dbReference type="Proteomes" id="UP001642464"/>
    </source>
</evidence>
<dbReference type="EMBL" id="CAXAMM010036014">
    <property type="protein sequence ID" value="CAK9075199.1"/>
    <property type="molecule type" value="Genomic_DNA"/>
</dbReference>
<gene>
    <name evidence="3" type="ORF">SCF082_LOCUS36491</name>
</gene>
<feature type="transmembrane region" description="Helical" evidence="2">
    <location>
        <begin position="120"/>
        <end position="142"/>
    </location>
</feature>
<protein>
    <submittedName>
        <fullName evidence="3">FIST domain-containing protein</fullName>
    </submittedName>
</protein>
<feature type="compositionally biased region" description="Basic and acidic residues" evidence="1">
    <location>
        <begin position="21"/>
        <end position="49"/>
    </location>
</feature>